<protein>
    <submittedName>
        <fullName evidence="2">Uncharacterized protein</fullName>
    </submittedName>
</protein>
<evidence type="ECO:0000256" key="1">
    <source>
        <dbReference type="SAM" id="Coils"/>
    </source>
</evidence>
<dbReference type="AlphaFoldDB" id="A0A026WGG0"/>
<sequence length="196" mass="22425">MDDIERFIKTLQRRRQADQCKLEHLDVASDEHRKLMKKVRDLSKKIEQRKENITKHLNMITAHKHSIHKIIHSANDISGLPVPHDYAQDMRTMFTDVIDFLNNGGDTCKALGDVKENNMDPVELIQAVTTCTEAAGKQLYQTKCSITQLEMLKEDIAVLQQHILNNSDTVEGNILFFNTIICTVDYLNTQSSAQVF</sequence>
<name>A0A026WGG0_OOCBI</name>
<proteinExistence type="predicted"/>
<dbReference type="OMA" id="KHTIEKA"/>
<feature type="coiled-coil region" evidence="1">
    <location>
        <begin position="25"/>
        <end position="52"/>
    </location>
</feature>
<dbReference type="OrthoDB" id="7549823at2759"/>
<dbReference type="Proteomes" id="UP000053097">
    <property type="component" value="Unassembled WGS sequence"/>
</dbReference>
<keyword evidence="1" id="KW-0175">Coiled coil</keyword>
<organism evidence="2 3">
    <name type="scientific">Ooceraea biroi</name>
    <name type="common">Clonal raider ant</name>
    <name type="synonym">Cerapachys biroi</name>
    <dbReference type="NCBI Taxonomy" id="2015173"/>
    <lineage>
        <taxon>Eukaryota</taxon>
        <taxon>Metazoa</taxon>
        <taxon>Ecdysozoa</taxon>
        <taxon>Arthropoda</taxon>
        <taxon>Hexapoda</taxon>
        <taxon>Insecta</taxon>
        <taxon>Pterygota</taxon>
        <taxon>Neoptera</taxon>
        <taxon>Endopterygota</taxon>
        <taxon>Hymenoptera</taxon>
        <taxon>Apocrita</taxon>
        <taxon>Aculeata</taxon>
        <taxon>Formicoidea</taxon>
        <taxon>Formicidae</taxon>
        <taxon>Dorylinae</taxon>
        <taxon>Ooceraea</taxon>
    </lineage>
</organism>
<dbReference type="EMBL" id="KK107260">
    <property type="protein sequence ID" value="EZA54149.1"/>
    <property type="molecule type" value="Genomic_DNA"/>
</dbReference>
<evidence type="ECO:0000313" key="3">
    <source>
        <dbReference type="Proteomes" id="UP000053097"/>
    </source>
</evidence>
<accession>A0A026WGG0</accession>
<evidence type="ECO:0000313" key="2">
    <source>
        <dbReference type="EMBL" id="EZA54149.1"/>
    </source>
</evidence>
<reference evidence="2 3" key="1">
    <citation type="journal article" date="2014" name="Curr. Biol.">
        <title>The genome of the clonal raider ant Cerapachys biroi.</title>
        <authorList>
            <person name="Oxley P.R."/>
            <person name="Ji L."/>
            <person name="Fetter-Pruneda I."/>
            <person name="McKenzie S.K."/>
            <person name="Li C."/>
            <person name="Hu H."/>
            <person name="Zhang G."/>
            <person name="Kronauer D.J."/>
        </authorList>
    </citation>
    <scope>NUCLEOTIDE SEQUENCE [LARGE SCALE GENOMIC DNA]</scope>
</reference>
<keyword evidence="3" id="KW-1185">Reference proteome</keyword>
<gene>
    <name evidence="2" type="ORF">X777_05999</name>
</gene>